<dbReference type="AlphaFoldDB" id="A0A0K2U2Q7"/>
<protein>
    <submittedName>
        <fullName evidence="1">Uncharacterized protein</fullName>
    </submittedName>
</protein>
<organism evidence="1">
    <name type="scientific">Lepeophtheirus salmonis</name>
    <name type="common">Salmon louse</name>
    <name type="synonym">Caligus salmonis</name>
    <dbReference type="NCBI Taxonomy" id="72036"/>
    <lineage>
        <taxon>Eukaryota</taxon>
        <taxon>Metazoa</taxon>
        <taxon>Ecdysozoa</taxon>
        <taxon>Arthropoda</taxon>
        <taxon>Crustacea</taxon>
        <taxon>Multicrustacea</taxon>
        <taxon>Hexanauplia</taxon>
        <taxon>Copepoda</taxon>
        <taxon>Siphonostomatoida</taxon>
        <taxon>Caligidae</taxon>
        <taxon>Lepeophtheirus</taxon>
    </lineage>
</organism>
<proteinExistence type="predicted"/>
<dbReference type="EMBL" id="HACA01015122">
    <property type="protein sequence ID" value="CDW32483.1"/>
    <property type="molecule type" value="Transcribed_RNA"/>
</dbReference>
<evidence type="ECO:0000313" key="1">
    <source>
        <dbReference type="EMBL" id="CDW32483.1"/>
    </source>
</evidence>
<sequence length="60" mass="7109">MKRQYLCKQLFCSKNAETYLVGLQRLKNHLEKCIELQGDYIKNKNSEKIIVSLLGRKHSR</sequence>
<accession>A0A0K2U2Q7</accession>
<name>A0A0K2U2Q7_LEPSM</name>
<reference evidence="1" key="1">
    <citation type="submission" date="2014-05" db="EMBL/GenBank/DDBJ databases">
        <authorList>
            <person name="Chronopoulou M."/>
        </authorList>
    </citation>
    <scope>NUCLEOTIDE SEQUENCE</scope>
    <source>
        <tissue evidence="1">Whole organism</tissue>
    </source>
</reference>